<dbReference type="Proteomes" id="UP000248134">
    <property type="component" value="Unassembled WGS sequence"/>
</dbReference>
<dbReference type="RefSeq" id="WP_110787060.1">
    <property type="nucleotide sequence ID" value="NZ_QKQS01000023.1"/>
</dbReference>
<reference evidence="7 8" key="1">
    <citation type="submission" date="2018-06" db="EMBL/GenBank/DDBJ databases">
        <title>Draft Whole-Genome Sequence of the purple photosynthetic bacterium Rhodospeudomonas palustris XCP.</title>
        <authorList>
            <person name="Rayyan A."/>
            <person name="Meyer T.E."/>
            <person name="Kyndt J.A."/>
        </authorList>
    </citation>
    <scope>NUCLEOTIDE SEQUENCE [LARGE SCALE GENOMIC DNA]</scope>
    <source>
        <strain evidence="7 8">XCP</strain>
    </source>
</reference>
<keyword evidence="2 6" id="KW-0255">Endonuclease</keyword>
<evidence type="ECO:0000256" key="5">
    <source>
        <dbReference type="ARBA" id="ARBA00023204"/>
    </source>
</evidence>
<protein>
    <recommendedName>
        <fullName evidence="6">Very short patch repair endonuclease</fullName>
        <ecNumber evidence="6">3.1.-.-</ecNumber>
    </recommendedName>
</protein>
<proteinExistence type="inferred from homology"/>
<evidence type="ECO:0000256" key="2">
    <source>
        <dbReference type="ARBA" id="ARBA00022759"/>
    </source>
</evidence>
<dbReference type="GO" id="GO:0006298">
    <property type="term" value="P:mismatch repair"/>
    <property type="evidence" value="ECO:0007669"/>
    <property type="project" value="UniProtKB-UniRule"/>
</dbReference>
<dbReference type="Pfam" id="PF03852">
    <property type="entry name" value="Vsr"/>
    <property type="match status" value="1"/>
</dbReference>
<dbReference type="PIRSF" id="PIRSF018267">
    <property type="entry name" value="VSR_endonuc"/>
    <property type="match status" value="1"/>
</dbReference>
<dbReference type="AlphaFoldDB" id="A0A323UTT9"/>
<comment type="similarity">
    <text evidence="6">Belongs to the vsr family.</text>
</comment>
<evidence type="ECO:0000256" key="6">
    <source>
        <dbReference type="PIRNR" id="PIRNR018267"/>
    </source>
</evidence>
<dbReference type="NCBIfam" id="TIGR00632">
    <property type="entry name" value="vsr"/>
    <property type="match status" value="1"/>
</dbReference>
<dbReference type="InterPro" id="IPR004603">
    <property type="entry name" value="DNA_mismatch_endonuc_vsr"/>
</dbReference>
<dbReference type="GO" id="GO:0004519">
    <property type="term" value="F:endonuclease activity"/>
    <property type="evidence" value="ECO:0007669"/>
    <property type="project" value="UniProtKB-KW"/>
</dbReference>
<keyword evidence="5 6" id="KW-0234">DNA repair</keyword>
<comment type="caution">
    <text evidence="7">The sequence shown here is derived from an EMBL/GenBank/DDBJ whole genome shotgun (WGS) entry which is preliminary data.</text>
</comment>
<evidence type="ECO:0000313" key="8">
    <source>
        <dbReference type="Proteomes" id="UP000248134"/>
    </source>
</evidence>
<sequence length="139" mass="16154">MTSLGYEKPTDPARSALMRRVRQTGTKAEDEVAAILRQSGLRFRRNVKSLPGSPDFANKTHHWAIFVNGCFWHRHQGCGRTTTPTRNRDFWLAKFAANVKRDKIKTCLLRALGFRVVTIWECEVRMPTKVRRRLKALMR</sequence>
<evidence type="ECO:0000313" key="7">
    <source>
        <dbReference type="EMBL" id="PZA10968.1"/>
    </source>
</evidence>
<dbReference type="OrthoDB" id="9801520at2"/>
<dbReference type="REBASE" id="292736">
    <property type="entry name" value="V.RpaXCPORF16670P"/>
</dbReference>
<name>A0A323UTT9_RHOPL</name>
<gene>
    <name evidence="7" type="ORF">DNX69_16675</name>
</gene>
<dbReference type="InterPro" id="IPR011335">
    <property type="entry name" value="Restrct_endonuc-II-like"/>
</dbReference>
<dbReference type="EC" id="3.1.-.-" evidence="6"/>
<dbReference type="GO" id="GO:0016787">
    <property type="term" value="F:hydrolase activity"/>
    <property type="evidence" value="ECO:0007669"/>
    <property type="project" value="UniProtKB-KW"/>
</dbReference>
<keyword evidence="3 6" id="KW-0227">DNA damage</keyword>
<dbReference type="CDD" id="cd00221">
    <property type="entry name" value="Vsr"/>
    <property type="match status" value="1"/>
</dbReference>
<evidence type="ECO:0000256" key="4">
    <source>
        <dbReference type="ARBA" id="ARBA00022801"/>
    </source>
</evidence>
<evidence type="ECO:0000256" key="3">
    <source>
        <dbReference type="ARBA" id="ARBA00022763"/>
    </source>
</evidence>
<accession>A0A323UTT9</accession>
<organism evidence="7 8">
    <name type="scientific">Rhodopseudomonas palustris</name>
    <dbReference type="NCBI Taxonomy" id="1076"/>
    <lineage>
        <taxon>Bacteria</taxon>
        <taxon>Pseudomonadati</taxon>
        <taxon>Pseudomonadota</taxon>
        <taxon>Alphaproteobacteria</taxon>
        <taxon>Hyphomicrobiales</taxon>
        <taxon>Nitrobacteraceae</taxon>
        <taxon>Rhodopseudomonas</taxon>
    </lineage>
</organism>
<dbReference type="SUPFAM" id="SSF52980">
    <property type="entry name" value="Restriction endonuclease-like"/>
    <property type="match status" value="1"/>
</dbReference>
<keyword evidence="1 6" id="KW-0540">Nuclease</keyword>
<dbReference type="EMBL" id="QKQS01000023">
    <property type="protein sequence ID" value="PZA10968.1"/>
    <property type="molecule type" value="Genomic_DNA"/>
</dbReference>
<comment type="function">
    <text evidence="6">May nick specific sequences that contain T:G mispairs resulting from m5C-deamination.</text>
</comment>
<evidence type="ECO:0000256" key="1">
    <source>
        <dbReference type="ARBA" id="ARBA00022722"/>
    </source>
</evidence>
<dbReference type="Gene3D" id="3.40.960.10">
    <property type="entry name" value="VSR Endonuclease"/>
    <property type="match status" value="1"/>
</dbReference>
<keyword evidence="4 6" id="KW-0378">Hydrolase</keyword>